<dbReference type="RefSeq" id="WP_066277361.1">
    <property type="nucleotide sequence ID" value="NZ_BAAAGB010000002.1"/>
</dbReference>
<gene>
    <name evidence="2" type="ORF">FG486_03780</name>
</gene>
<dbReference type="EMBL" id="VDES01000001">
    <property type="protein sequence ID" value="MBA1373445.1"/>
    <property type="molecule type" value="Genomic_DNA"/>
</dbReference>
<keyword evidence="3" id="KW-1185">Reference proteome</keyword>
<reference evidence="2 3" key="1">
    <citation type="journal article" date="1994" name="Int. J. Syst. Bacteriol.">
        <title>Phylogenetic positions of novel aerobic, bacteriochlorophyll a-containing bacteria and description of Roseococcus thiosulfatophilus gen. nov., sp. nov., Erythromicrobium ramosum gen. nov., sp. nov., and Erythrobacter litoralis sp. nov.</title>
        <authorList>
            <person name="Yurkov V."/>
            <person name="Stackebrandt E."/>
            <person name="Holmes A."/>
            <person name="Fuerst J.A."/>
            <person name="Hugenholtz P."/>
            <person name="Golecki J."/>
            <person name="Gad'on N."/>
            <person name="Gorlenko V.M."/>
            <person name="Kompantseva E.I."/>
            <person name="Drews G."/>
        </authorList>
    </citation>
    <scope>NUCLEOTIDE SEQUENCE [LARGE SCALE GENOMIC DNA]</scope>
    <source>
        <strain evidence="2 3">KR-99</strain>
    </source>
</reference>
<organism evidence="2 3">
    <name type="scientific">Sphingomonas ursincola</name>
    <dbReference type="NCBI Taxonomy" id="56361"/>
    <lineage>
        <taxon>Bacteria</taxon>
        <taxon>Pseudomonadati</taxon>
        <taxon>Pseudomonadota</taxon>
        <taxon>Alphaproteobacteria</taxon>
        <taxon>Sphingomonadales</taxon>
        <taxon>Sphingomonadaceae</taxon>
        <taxon>Sphingomonas</taxon>
    </lineage>
</organism>
<comment type="caution">
    <text evidence="2">The sequence shown here is derived from an EMBL/GenBank/DDBJ whole genome shotgun (WGS) entry which is preliminary data.</text>
</comment>
<dbReference type="Proteomes" id="UP000589292">
    <property type="component" value="Unassembled WGS sequence"/>
</dbReference>
<evidence type="ECO:0000259" key="1">
    <source>
        <dbReference type="Pfam" id="PF08818"/>
    </source>
</evidence>
<dbReference type="InterPro" id="IPR014922">
    <property type="entry name" value="YdhG-like"/>
</dbReference>
<accession>A0A7V8U7M0</accession>
<evidence type="ECO:0000313" key="3">
    <source>
        <dbReference type="Proteomes" id="UP000589292"/>
    </source>
</evidence>
<dbReference type="Pfam" id="PF08818">
    <property type="entry name" value="DUF1801"/>
    <property type="match status" value="1"/>
</dbReference>
<name>A0A7V8U7M0_9SPHN</name>
<sequence>MAQAQNKTVATDADVAAYIAALEPERRREEAETLLALYERVTGEPAKMWGPSMIGFGSYDYTYDSGRSGTAMRSGFAPRKGKHSIYLMCGACDDAAAQQQETLLARLGKHKMEKSCLYINRLDQVDMGVLELIIANNVAEMNRLYPPA</sequence>
<protein>
    <submittedName>
        <fullName evidence="2">DUF1801 domain-containing protein</fullName>
    </submittedName>
</protein>
<evidence type="ECO:0000313" key="2">
    <source>
        <dbReference type="EMBL" id="MBA1373445.1"/>
    </source>
</evidence>
<dbReference type="AlphaFoldDB" id="A0A7V8U7M0"/>
<feature type="domain" description="YdhG-like" evidence="1">
    <location>
        <begin position="27"/>
        <end position="137"/>
    </location>
</feature>
<proteinExistence type="predicted"/>